<dbReference type="Proteomes" id="UP001055439">
    <property type="component" value="Chromosome 5"/>
</dbReference>
<keyword evidence="2" id="KW-0812">Transmembrane</keyword>
<dbReference type="AlphaFoldDB" id="A0A9E7FWT6"/>
<gene>
    <name evidence="3" type="ORF">MUK42_03042</name>
</gene>
<dbReference type="EMBL" id="CP097507">
    <property type="protein sequence ID" value="URE02533.1"/>
    <property type="molecule type" value="Genomic_DNA"/>
</dbReference>
<feature type="compositionally biased region" description="Basic and acidic residues" evidence="1">
    <location>
        <begin position="100"/>
        <end position="112"/>
    </location>
</feature>
<name>A0A9E7FWT6_9LILI</name>
<evidence type="ECO:0000256" key="2">
    <source>
        <dbReference type="SAM" id="Phobius"/>
    </source>
</evidence>
<feature type="transmembrane region" description="Helical" evidence="2">
    <location>
        <begin position="48"/>
        <end position="68"/>
    </location>
</feature>
<accession>A0A9E7FWT6</accession>
<feature type="compositionally biased region" description="Basic residues" evidence="1">
    <location>
        <begin position="86"/>
        <end position="99"/>
    </location>
</feature>
<evidence type="ECO:0000313" key="4">
    <source>
        <dbReference type="Proteomes" id="UP001055439"/>
    </source>
</evidence>
<keyword evidence="4" id="KW-1185">Reference proteome</keyword>
<sequence>MASNPPSFHHHCRSLLPSTSSPPSPHCSFPSPAAGVSKALPPSRSIPILLPIVFLFFLLLFFLSIFLFRDILHFTYAFFYGGGRRDGRRNRHRRGPRTRRMQERGGRMPTRVQHDEAEQNLSYKNIVLCLPHASFLGMSAEADREDPLSLTLRWLWPTSSE</sequence>
<evidence type="ECO:0000313" key="3">
    <source>
        <dbReference type="EMBL" id="URE02533.1"/>
    </source>
</evidence>
<feature type="region of interest" description="Disordered" evidence="1">
    <location>
        <begin position="86"/>
        <end position="112"/>
    </location>
</feature>
<keyword evidence="2" id="KW-0472">Membrane</keyword>
<keyword evidence="2" id="KW-1133">Transmembrane helix</keyword>
<proteinExistence type="predicted"/>
<protein>
    <submittedName>
        <fullName evidence="3">Uncharacterized protein</fullName>
    </submittedName>
</protein>
<organism evidence="3 4">
    <name type="scientific">Musa troglodytarum</name>
    <name type="common">fe'i banana</name>
    <dbReference type="NCBI Taxonomy" id="320322"/>
    <lineage>
        <taxon>Eukaryota</taxon>
        <taxon>Viridiplantae</taxon>
        <taxon>Streptophyta</taxon>
        <taxon>Embryophyta</taxon>
        <taxon>Tracheophyta</taxon>
        <taxon>Spermatophyta</taxon>
        <taxon>Magnoliopsida</taxon>
        <taxon>Liliopsida</taxon>
        <taxon>Zingiberales</taxon>
        <taxon>Musaceae</taxon>
        <taxon>Musa</taxon>
    </lineage>
</organism>
<reference evidence="3" key="1">
    <citation type="submission" date="2022-05" db="EMBL/GenBank/DDBJ databases">
        <title>The Musa troglodytarum L. genome provides insights into the mechanism of non-climacteric behaviour and enrichment of carotenoids.</title>
        <authorList>
            <person name="Wang J."/>
        </authorList>
    </citation>
    <scope>NUCLEOTIDE SEQUENCE</scope>
    <source>
        <tissue evidence="3">Leaf</tissue>
    </source>
</reference>
<evidence type="ECO:0000256" key="1">
    <source>
        <dbReference type="SAM" id="MobiDB-lite"/>
    </source>
</evidence>